<feature type="transmembrane region" description="Helical" evidence="1">
    <location>
        <begin position="263"/>
        <end position="282"/>
    </location>
</feature>
<evidence type="ECO:0000313" key="8">
    <source>
        <dbReference type="Proteomes" id="UP001596050"/>
    </source>
</evidence>
<dbReference type="PANTHER" id="PTHR44757:SF2">
    <property type="entry name" value="BIOFILM ARCHITECTURE MAINTENANCE PROTEIN MBAA"/>
    <property type="match status" value="1"/>
</dbReference>
<dbReference type="InterPro" id="IPR013767">
    <property type="entry name" value="PAS_fold"/>
</dbReference>
<evidence type="ECO:0000313" key="7">
    <source>
        <dbReference type="EMBL" id="MFC5462689.1"/>
    </source>
</evidence>
<dbReference type="Proteomes" id="UP001596050">
    <property type="component" value="Unassembled WGS sequence"/>
</dbReference>
<keyword evidence="1" id="KW-0472">Membrane</keyword>
<feature type="signal peptide" evidence="2">
    <location>
        <begin position="1"/>
        <end position="27"/>
    </location>
</feature>
<dbReference type="SMART" id="SM00086">
    <property type="entry name" value="PAC"/>
    <property type="match status" value="3"/>
</dbReference>
<dbReference type="InterPro" id="IPR000700">
    <property type="entry name" value="PAS-assoc_C"/>
</dbReference>
<evidence type="ECO:0000259" key="4">
    <source>
        <dbReference type="PROSITE" id="PS50113"/>
    </source>
</evidence>
<dbReference type="CDD" id="cd01949">
    <property type="entry name" value="GGDEF"/>
    <property type="match status" value="1"/>
</dbReference>
<evidence type="ECO:0000256" key="2">
    <source>
        <dbReference type="SAM" id="SignalP"/>
    </source>
</evidence>
<dbReference type="Gene3D" id="3.20.20.450">
    <property type="entry name" value="EAL domain"/>
    <property type="match status" value="1"/>
</dbReference>
<keyword evidence="1" id="KW-0812">Transmembrane</keyword>
<sequence length="1104" mass="122610">MALPVPRLRLLLLASLLLPAPALPAPAAPAAPAAPLRVVMDANYPPFAHRNADGKLEGYTVDLWRLWQQKTGVAVEMISANWGEVQPMLQRRDADVIDPIFRTADRAARIDFSEPYATVATAIYADASLGAIHEMASLKGFEVAVQADDACAEQLRLAGVRKVRVFPSHDALVAAAASQSIKLLCMDEYSADYHLYRLGLQRSYVKAFEVARDQLRRGVRKGDVATLTLVERGMAQIRQAERDALHERWMGRPLVFTRYAERLVQALVVLACLVLLLGVWLVTVRRAVSKRTAELDREQAQLRTLVQNSPDLVWLKDRHGVYQACNAKAASLFGKPPAEIVGRRDEDLFEPTMALRYQLDDAAALRAGRAVTFEEIEALPGAAGTRVFETIKTPVTQADGSVIGVLGVARDITERRLQEQTIREQERLLAEMSTLAHVGAWEIDLATGVFHWTAELARIYELPPGQPLTPEACTQCYAPDDRALIERSLEAARLRAEPFDIELEMVNGGGRRKWVRSLCRAELEDGRVVKLCGTMQDVTQRRDLEESMRMANLIYQTSLEAIVVTDEANQIVDANPAFTTQTGYALPEVLGTRPALFASRMHDDCFYQRLWQELEANDHWEGEILDRNSDGSFTAKYVNMRAIRHPDGRIYRHVIQFRDISEQKEKDELIWRQTNFDALTGLPNRRLFVDRLEQELKKAHGAESGQGLGVLLLDLDRFKEVNDSFGHAKGDAALVELTRRIERCAPEGTTVGRLGSNMFALIVSEFDGRTHLETTAEALIGAIAAPLALGTGDATHVSASVGISVYPDDGTNATDLVRNAEAAVYLAKSEGRGRFQYFTPTLQKRARSKLTLTNDLRAALARGQLQAHYQPIVDLSGGPIRKAEVLLRWEHPERGMISPATFIPLAEEAGLIDEIGEWVVIEAIASIERWRRAYGYVVELSVNVSPVQFDKRSGLPWLERVVNSGLPPNSLTIEITEGLLVSDAQQVKRCLDRLHRAGARVSIDDFGTGFSSLSYLKDFEVDYLKIDKSFINNLTDNGADKALTEGIIDLAHRLGIEAIAEGVESAAQRDMLAAFGCDYIQGYYCSAAMTREAFEAALERQMVH</sequence>
<dbReference type="InterPro" id="IPR001610">
    <property type="entry name" value="PAC"/>
</dbReference>
<dbReference type="PROSITE" id="PS50887">
    <property type="entry name" value="GGDEF"/>
    <property type="match status" value="1"/>
</dbReference>
<dbReference type="SMART" id="SM00267">
    <property type="entry name" value="GGDEF"/>
    <property type="match status" value="1"/>
</dbReference>
<dbReference type="InterPro" id="IPR001633">
    <property type="entry name" value="EAL_dom"/>
</dbReference>
<dbReference type="CDD" id="cd01948">
    <property type="entry name" value="EAL"/>
    <property type="match status" value="1"/>
</dbReference>
<organism evidence="7 8">
    <name type="scientific">Massilia niabensis</name>
    <dbReference type="NCBI Taxonomy" id="544910"/>
    <lineage>
        <taxon>Bacteria</taxon>
        <taxon>Pseudomonadati</taxon>
        <taxon>Pseudomonadota</taxon>
        <taxon>Betaproteobacteria</taxon>
        <taxon>Burkholderiales</taxon>
        <taxon>Oxalobacteraceae</taxon>
        <taxon>Telluria group</taxon>
        <taxon>Massilia</taxon>
    </lineage>
</organism>
<feature type="domain" description="PAS" evidence="3">
    <location>
        <begin position="547"/>
        <end position="604"/>
    </location>
</feature>
<dbReference type="InterPro" id="IPR052155">
    <property type="entry name" value="Biofilm_reg_signaling"/>
</dbReference>
<dbReference type="InterPro" id="IPR000014">
    <property type="entry name" value="PAS"/>
</dbReference>
<dbReference type="SMART" id="SM00091">
    <property type="entry name" value="PAS"/>
    <property type="match status" value="3"/>
</dbReference>
<evidence type="ECO:0000259" key="3">
    <source>
        <dbReference type="PROSITE" id="PS50112"/>
    </source>
</evidence>
<dbReference type="Gene3D" id="3.30.70.270">
    <property type="match status" value="1"/>
</dbReference>
<feature type="domain" description="PAS" evidence="3">
    <location>
        <begin position="298"/>
        <end position="351"/>
    </location>
</feature>
<comment type="caution">
    <text evidence="7">The sequence shown here is derived from an EMBL/GenBank/DDBJ whole genome shotgun (WGS) entry which is preliminary data.</text>
</comment>
<dbReference type="InterPro" id="IPR001638">
    <property type="entry name" value="Solute-binding_3/MltF_N"/>
</dbReference>
<dbReference type="Pfam" id="PF08448">
    <property type="entry name" value="PAS_4"/>
    <property type="match status" value="1"/>
</dbReference>
<gene>
    <name evidence="7" type="ORF">ACFPN5_23020</name>
</gene>
<dbReference type="Pfam" id="PF00990">
    <property type="entry name" value="GGDEF"/>
    <property type="match status" value="1"/>
</dbReference>
<dbReference type="InterPro" id="IPR035919">
    <property type="entry name" value="EAL_sf"/>
</dbReference>
<dbReference type="InterPro" id="IPR029787">
    <property type="entry name" value="Nucleotide_cyclase"/>
</dbReference>
<feature type="domain" description="EAL" evidence="5">
    <location>
        <begin position="849"/>
        <end position="1102"/>
    </location>
</feature>
<keyword evidence="1" id="KW-1133">Transmembrane helix</keyword>
<dbReference type="SUPFAM" id="SSF141868">
    <property type="entry name" value="EAL domain-like"/>
    <property type="match status" value="1"/>
</dbReference>
<dbReference type="CDD" id="cd13706">
    <property type="entry name" value="PBP2_HisK_like_1"/>
    <property type="match status" value="1"/>
</dbReference>
<feature type="domain" description="PAC" evidence="4">
    <location>
        <begin position="372"/>
        <end position="424"/>
    </location>
</feature>
<protein>
    <submittedName>
        <fullName evidence="7">EAL domain-containing protein</fullName>
    </submittedName>
</protein>
<feature type="domain" description="PAC" evidence="4">
    <location>
        <begin position="618"/>
        <end position="672"/>
    </location>
</feature>
<dbReference type="SMART" id="SM00052">
    <property type="entry name" value="EAL"/>
    <property type="match status" value="1"/>
</dbReference>
<proteinExistence type="predicted"/>
<dbReference type="InterPro" id="IPR000160">
    <property type="entry name" value="GGDEF_dom"/>
</dbReference>
<evidence type="ECO:0000256" key="1">
    <source>
        <dbReference type="SAM" id="Phobius"/>
    </source>
</evidence>
<dbReference type="PANTHER" id="PTHR44757">
    <property type="entry name" value="DIGUANYLATE CYCLASE DGCP"/>
    <property type="match status" value="1"/>
</dbReference>
<dbReference type="CDD" id="cd00130">
    <property type="entry name" value="PAS"/>
    <property type="match status" value="3"/>
</dbReference>
<dbReference type="EMBL" id="JBHSMU010000018">
    <property type="protein sequence ID" value="MFC5462689.1"/>
    <property type="molecule type" value="Genomic_DNA"/>
</dbReference>
<dbReference type="Gene3D" id="3.40.190.10">
    <property type="entry name" value="Periplasmic binding protein-like II"/>
    <property type="match status" value="2"/>
</dbReference>
<dbReference type="Gene3D" id="2.10.70.100">
    <property type="match status" value="1"/>
</dbReference>
<dbReference type="SMART" id="SM00062">
    <property type="entry name" value="PBPb"/>
    <property type="match status" value="1"/>
</dbReference>
<dbReference type="NCBIfam" id="TIGR00254">
    <property type="entry name" value="GGDEF"/>
    <property type="match status" value="1"/>
</dbReference>
<dbReference type="NCBIfam" id="TIGR00229">
    <property type="entry name" value="sensory_box"/>
    <property type="match status" value="2"/>
</dbReference>
<dbReference type="PROSITE" id="PS50113">
    <property type="entry name" value="PAC"/>
    <property type="match status" value="3"/>
</dbReference>
<dbReference type="SUPFAM" id="SSF55785">
    <property type="entry name" value="PYP-like sensor domain (PAS domain)"/>
    <property type="match status" value="3"/>
</dbReference>
<keyword evidence="2" id="KW-0732">Signal</keyword>
<keyword evidence="8" id="KW-1185">Reference proteome</keyword>
<dbReference type="Pfam" id="PF00563">
    <property type="entry name" value="EAL"/>
    <property type="match status" value="1"/>
</dbReference>
<dbReference type="Gene3D" id="3.30.450.20">
    <property type="entry name" value="PAS domain"/>
    <property type="match status" value="3"/>
</dbReference>
<dbReference type="Pfam" id="PF00497">
    <property type="entry name" value="SBP_bac_3"/>
    <property type="match status" value="1"/>
</dbReference>
<feature type="chain" id="PRO_5047382321" evidence="2">
    <location>
        <begin position="28"/>
        <end position="1104"/>
    </location>
</feature>
<dbReference type="Pfam" id="PF13426">
    <property type="entry name" value="PAS_9"/>
    <property type="match status" value="1"/>
</dbReference>
<name>A0ABW0LA89_9BURK</name>
<evidence type="ECO:0000259" key="6">
    <source>
        <dbReference type="PROSITE" id="PS50887"/>
    </source>
</evidence>
<reference evidence="8" key="1">
    <citation type="journal article" date="2019" name="Int. J. Syst. Evol. Microbiol.">
        <title>The Global Catalogue of Microorganisms (GCM) 10K type strain sequencing project: providing services to taxonomists for standard genome sequencing and annotation.</title>
        <authorList>
            <consortium name="The Broad Institute Genomics Platform"/>
            <consortium name="The Broad Institute Genome Sequencing Center for Infectious Disease"/>
            <person name="Wu L."/>
            <person name="Ma J."/>
        </authorList>
    </citation>
    <scope>NUCLEOTIDE SEQUENCE [LARGE SCALE GENOMIC DNA]</scope>
    <source>
        <strain evidence="8">KACC 12649</strain>
    </source>
</reference>
<dbReference type="PROSITE" id="PS50112">
    <property type="entry name" value="PAS"/>
    <property type="match status" value="2"/>
</dbReference>
<feature type="domain" description="PAC" evidence="4">
    <location>
        <begin position="499"/>
        <end position="550"/>
    </location>
</feature>
<accession>A0ABW0LA89</accession>
<dbReference type="SUPFAM" id="SSF53850">
    <property type="entry name" value="Periplasmic binding protein-like II"/>
    <property type="match status" value="1"/>
</dbReference>
<dbReference type="InterPro" id="IPR043128">
    <property type="entry name" value="Rev_trsase/Diguanyl_cyclase"/>
</dbReference>
<dbReference type="Pfam" id="PF00989">
    <property type="entry name" value="PAS"/>
    <property type="match status" value="1"/>
</dbReference>
<dbReference type="InterPro" id="IPR013656">
    <property type="entry name" value="PAS_4"/>
</dbReference>
<dbReference type="RefSeq" id="WP_379786180.1">
    <property type="nucleotide sequence ID" value="NZ_JBHSMU010000018.1"/>
</dbReference>
<dbReference type="PROSITE" id="PS50883">
    <property type="entry name" value="EAL"/>
    <property type="match status" value="1"/>
</dbReference>
<dbReference type="InterPro" id="IPR035965">
    <property type="entry name" value="PAS-like_dom_sf"/>
</dbReference>
<feature type="domain" description="GGDEF" evidence="6">
    <location>
        <begin position="706"/>
        <end position="840"/>
    </location>
</feature>
<dbReference type="SUPFAM" id="SSF55073">
    <property type="entry name" value="Nucleotide cyclase"/>
    <property type="match status" value="1"/>
</dbReference>
<evidence type="ECO:0000259" key="5">
    <source>
        <dbReference type="PROSITE" id="PS50883"/>
    </source>
</evidence>